<dbReference type="EMBL" id="RKQL01000001">
    <property type="protein sequence ID" value="RPE73166.1"/>
    <property type="molecule type" value="Genomic_DNA"/>
</dbReference>
<comment type="caution">
    <text evidence="1">The sequence shown here is derived from an EMBL/GenBank/DDBJ whole genome shotgun (WGS) entry which is preliminary data.</text>
</comment>
<dbReference type="InterPro" id="IPR021233">
    <property type="entry name" value="DUF2783"/>
</dbReference>
<sequence length="85" mass="9433">MPLNTQPNFAELGRRDFRAYTSGDDFYEALIEAHRGLSDAQSEALNARLILLLANHIGDLRVLREALRLARESAEADAPARATQP</sequence>
<dbReference type="OrthoDB" id="6460891at2"/>
<dbReference type="AlphaFoldDB" id="A0A3N4UR43"/>
<evidence type="ECO:0000313" key="1">
    <source>
        <dbReference type="EMBL" id="RPE73166.1"/>
    </source>
</evidence>
<gene>
    <name evidence="1" type="ORF">EDC62_0877</name>
</gene>
<accession>A0A3N4UR43</accession>
<organism evidence="1 2">
    <name type="scientific">Tibeticola sediminis</name>
    <dbReference type="NCBI Taxonomy" id="1917811"/>
    <lineage>
        <taxon>Bacteria</taxon>
        <taxon>Pseudomonadati</taxon>
        <taxon>Pseudomonadota</taxon>
        <taxon>Betaproteobacteria</taxon>
        <taxon>Burkholderiales</taxon>
        <taxon>Comamonadaceae</taxon>
        <taxon>Tibeticola</taxon>
    </lineage>
</organism>
<name>A0A3N4UR43_9BURK</name>
<evidence type="ECO:0000313" key="2">
    <source>
        <dbReference type="Proteomes" id="UP000272193"/>
    </source>
</evidence>
<dbReference type="RefSeq" id="WP_124220809.1">
    <property type="nucleotide sequence ID" value="NZ_RKQL01000001.1"/>
</dbReference>
<proteinExistence type="predicted"/>
<dbReference type="Proteomes" id="UP000272193">
    <property type="component" value="Unassembled WGS sequence"/>
</dbReference>
<keyword evidence="2" id="KW-1185">Reference proteome</keyword>
<dbReference type="Pfam" id="PF10932">
    <property type="entry name" value="DUF2783"/>
    <property type="match status" value="1"/>
</dbReference>
<reference evidence="1 2" key="1">
    <citation type="submission" date="2018-11" db="EMBL/GenBank/DDBJ databases">
        <title>Genomic Encyclopedia of Type Strains, Phase IV (KMG-IV): sequencing the most valuable type-strain genomes for metagenomic binning, comparative biology and taxonomic classification.</title>
        <authorList>
            <person name="Goeker M."/>
        </authorList>
    </citation>
    <scope>NUCLEOTIDE SEQUENCE [LARGE SCALE GENOMIC DNA]</scope>
    <source>
        <strain evidence="1 2">DSM 101684</strain>
    </source>
</reference>
<protein>
    <submittedName>
        <fullName evidence="1">Uncharacterized protein DUF2783</fullName>
    </submittedName>
</protein>